<dbReference type="OrthoDB" id="1650869at2"/>
<organism evidence="1 2">
    <name type="scientific">Pseudoflavonifractor capillosus ATCC 29799</name>
    <dbReference type="NCBI Taxonomy" id="411467"/>
    <lineage>
        <taxon>Bacteria</taxon>
        <taxon>Bacillati</taxon>
        <taxon>Bacillota</taxon>
        <taxon>Clostridia</taxon>
        <taxon>Eubacteriales</taxon>
        <taxon>Oscillospiraceae</taxon>
        <taxon>Pseudoflavonifractor</taxon>
    </lineage>
</organism>
<comment type="caution">
    <text evidence="1">The sequence shown here is derived from an EMBL/GenBank/DDBJ whole genome shotgun (WGS) entry which is preliminary data.</text>
</comment>
<proteinExistence type="predicted"/>
<accession>A6NPX8</accession>
<dbReference type="Proteomes" id="UP000003639">
    <property type="component" value="Unassembled WGS sequence"/>
</dbReference>
<name>A6NPX8_9FIRM</name>
<dbReference type="InterPro" id="IPR045507">
    <property type="entry name" value="DUF6483"/>
</dbReference>
<protein>
    <submittedName>
        <fullName evidence="1">Uncharacterized protein</fullName>
    </submittedName>
</protein>
<dbReference type="Pfam" id="PF20092">
    <property type="entry name" value="DUF6483"/>
    <property type="match status" value="1"/>
</dbReference>
<dbReference type="STRING" id="411467.BACCAP_00247"/>
<dbReference type="RefSeq" id="WP_006570809.1">
    <property type="nucleotide sequence ID" value="NZ_AAXG02000002.1"/>
</dbReference>
<dbReference type="AlphaFoldDB" id="A6NPX8"/>
<dbReference type="EMBL" id="AAXG02000002">
    <property type="protein sequence ID" value="EDN01903.1"/>
    <property type="molecule type" value="Genomic_DNA"/>
</dbReference>
<keyword evidence="2" id="KW-1185">Reference proteome</keyword>
<gene>
    <name evidence="1" type="ORF">BACCAP_00247</name>
</gene>
<evidence type="ECO:0000313" key="2">
    <source>
        <dbReference type="Proteomes" id="UP000003639"/>
    </source>
</evidence>
<evidence type="ECO:0000313" key="1">
    <source>
        <dbReference type="EMBL" id="EDN01903.1"/>
    </source>
</evidence>
<sequence>MLTQDWMMRQIETMTLAIAKLMFQKDTAEYENHGETLTASDSLHASLNALLREGRIAEGEDLLFSSLDEDEPAFLEVAVDFYFRLNLLSDQELEEGNFSRQEIDEGLRDVMEQYGVVLP</sequence>
<reference evidence="1 2" key="2">
    <citation type="submission" date="2007-06" db="EMBL/GenBank/DDBJ databases">
        <title>Draft genome sequence of Pseudoflavonifractor capillosus ATCC 29799.</title>
        <authorList>
            <person name="Sudarsanam P."/>
            <person name="Ley R."/>
            <person name="Guruge J."/>
            <person name="Turnbaugh P.J."/>
            <person name="Mahowald M."/>
            <person name="Liep D."/>
            <person name="Gordon J."/>
        </authorList>
    </citation>
    <scope>NUCLEOTIDE SEQUENCE [LARGE SCALE GENOMIC DNA]</scope>
    <source>
        <strain evidence="1 2">ATCC 29799</strain>
    </source>
</reference>
<dbReference type="eggNOG" id="ENOG5033DNC">
    <property type="taxonomic scope" value="Bacteria"/>
</dbReference>
<reference evidence="1 2" key="1">
    <citation type="submission" date="2007-04" db="EMBL/GenBank/DDBJ databases">
        <authorList>
            <person name="Fulton L."/>
            <person name="Clifton S."/>
            <person name="Fulton B."/>
            <person name="Xu J."/>
            <person name="Minx P."/>
            <person name="Pepin K.H."/>
            <person name="Johnson M."/>
            <person name="Thiruvilangam P."/>
            <person name="Bhonagiri V."/>
            <person name="Nash W.E."/>
            <person name="Mardis E.R."/>
            <person name="Wilson R.K."/>
        </authorList>
    </citation>
    <scope>NUCLEOTIDE SEQUENCE [LARGE SCALE GENOMIC DNA]</scope>
    <source>
        <strain evidence="1 2">ATCC 29799</strain>
    </source>
</reference>